<feature type="compositionally biased region" description="Polar residues" evidence="1">
    <location>
        <begin position="81"/>
        <end position="95"/>
    </location>
</feature>
<keyword evidence="3" id="KW-1185">Reference proteome</keyword>
<evidence type="ECO:0000313" key="3">
    <source>
        <dbReference type="Proteomes" id="UP000076842"/>
    </source>
</evidence>
<name>A0A165CFY2_9BASI</name>
<reference evidence="2 3" key="1">
    <citation type="journal article" date="2016" name="Mol. Biol. Evol.">
        <title>Comparative Genomics of Early-Diverging Mushroom-Forming Fungi Provides Insights into the Origins of Lignocellulose Decay Capabilities.</title>
        <authorList>
            <person name="Nagy L.G."/>
            <person name="Riley R."/>
            <person name="Tritt A."/>
            <person name="Adam C."/>
            <person name="Daum C."/>
            <person name="Floudas D."/>
            <person name="Sun H."/>
            <person name="Yadav J.S."/>
            <person name="Pangilinan J."/>
            <person name="Larsson K.H."/>
            <person name="Matsuura K."/>
            <person name="Barry K."/>
            <person name="Labutti K."/>
            <person name="Kuo R."/>
            <person name="Ohm R.A."/>
            <person name="Bhattacharya S.S."/>
            <person name="Shirouzu T."/>
            <person name="Yoshinaga Y."/>
            <person name="Martin F.M."/>
            <person name="Grigoriev I.V."/>
            <person name="Hibbett D.S."/>
        </authorList>
    </citation>
    <scope>NUCLEOTIDE SEQUENCE [LARGE SCALE GENOMIC DNA]</scope>
    <source>
        <strain evidence="2 3">HHB12733</strain>
    </source>
</reference>
<dbReference type="AlphaFoldDB" id="A0A165CFY2"/>
<protein>
    <submittedName>
        <fullName evidence="2">Uncharacterized protein</fullName>
    </submittedName>
</protein>
<feature type="region of interest" description="Disordered" evidence="1">
    <location>
        <begin position="151"/>
        <end position="176"/>
    </location>
</feature>
<dbReference type="InParanoid" id="A0A165CFY2"/>
<feature type="region of interest" description="Disordered" evidence="1">
    <location>
        <begin position="1"/>
        <end position="27"/>
    </location>
</feature>
<evidence type="ECO:0000256" key="1">
    <source>
        <dbReference type="SAM" id="MobiDB-lite"/>
    </source>
</evidence>
<feature type="region of interest" description="Disordered" evidence="1">
    <location>
        <begin position="52"/>
        <end position="131"/>
    </location>
</feature>
<evidence type="ECO:0000313" key="2">
    <source>
        <dbReference type="EMBL" id="KZT50725.1"/>
    </source>
</evidence>
<dbReference type="EMBL" id="KV424149">
    <property type="protein sequence ID" value="KZT50725.1"/>
    <property type="molecule type" value="Genomic_DNA"/>
</dbReference>
<sequence length="376" mass="40539">MSTDMRAGNVLDESPTDNALITTGPNGGSLLTEEHLANEHYVAGHHVDVKAGHLNGEDDEADLDEEDLDSPSPLSPPRTPPRSNSFSHSNSYTHSTSRHGPRMHKRNASDPIASPISPPVTPLGHSPDAVHPAGRIAKSVYGGVLVNGSPTLSDGSLPPYCEDKVPSYDGSPRPRRLRTATTSDILRLGEEIDTVSVPLGPGQEDPFGEHTDFPCPGDLRICQTDLDHNLDPSLPNYLAGKGHIDSRRTRASKYDIPLVPPVYVSKYDLQPFPHEMHARAFEREKALWRVAHNISNQMAYEYGKADACQLIRTHGRQGNTDGDHIPATLTPACSGPDLAQHNGAWSSLFSGNWLSFWFAAPSAAAPQATQGASGRG</sequence>
<accession>A0A165CFY2</accession>
<organism evidence="2 3">
    <name type="scientific">Calocera cornea HHB12733</name>
    <dbReference type="NCBI Taxonomy" id="1353952"/>
    <lineage>
        <taxon>Eukaryota</taxon>
        <taxon>Fungi</taxon>
        <taxon>Dikarya</taxon>
        <taxon>Basidiomycota</taxon>
        <taxon>Agaricomycotina</taxon>
        <taxon>Dacrymycetes</taxon>
        <taxon>Dacrymycetales</taxon>
        <taxon>Dacrymycetaceae</taxon>
        <taxon>Calocera</taxon>
    </lineage>
</organism>
<feature type="compositionally biased region" description="Basic residues" evidence="1">
    <location>
        <begin position="96"/>
        <end position="106"/>
    </location>
</feature>
<feature type="compositionally biased region" description="Acidic residues" evidence="1">
    <location>
        <begin position="57"/>
        <end position="69"/>
    </location>
</feature>
<dbReference type="Proteomes" id="UP000076842">
    <property type="component" value="Unassembled WGS sequence"/>
</dbReference>
<gene>
    <name evidence="2" type="ORF">CALCODRAFT_535657</name>
</gene>
<proteinExistence type="predicted"/>